<dbReference type="RefSeq" id="WP_102598783.1">
    <property type="nucleotide sequence ID" value="NZ_PNQX01000002.1"/>
</dbReference>
<name>A0A2N7S0Q2_9MICC</name>
<dbReference type="InterPro" id="IPR012338">
    <property type="entry name" value="Beta-lactam/transpept-like"/>
</dbReference>
<organism evidence="4 5">
    <name type="scientific">Glutamicibacter arilaitensis</name>
    <dbReference type="NCBI Taxonomy" id="256701"/>
    <lineage>
        <taxon>Bacteria</taxon>
        <taxon>Bacillati</taxon>
        <taxon>Actinomycetota</taxon>
        <taxon>Actinomycetes</taxon>
        <taxon>Micrococcales</taxon>
        <taxon>Micrococcaceae</taxon>
        <taxon>Glutamicibacter</taxon>
    </lineage>
</organism>
<evidence type="ECO:0000256" key="2">
    <source>
        <dbReference type="ARBA" id="ARBA00022801"/>
    </source>
</evidence>
<dbReference type="Proteomes" id="UP000235739">
    <property type="component" value="Unassembled WGS sequence"/>
</dbReference>
<dbReference type="PRINTS" id="PR00922">
    <property type="entry name" value="DADACBPTASE3"/>
</dbReference>
<dbReference type="PANTHER" id="PTHR30023">
    <property type="entry name" value="D-ALANYL-D-ALANINE CARBOXYPEPTIDASE"/>
    <property type="match status" value="1"/>
</dbReference>
<keyword evidence="3" id="KW-0812">Transmembrane</keyword>
<dbReference type="GO" id="GO:0000270">
    <property type="term" value="P:peptidoglycan metabolic process"/>
    <property type="evidence" value="ECO:0007669"/>
    <property type="project" value="TreeGrafter"/>
</dbReference>
<feature type="transmembrane region" description="Helical" evidence="3">
    <location>
        <begin position="12"/>
        <end position="32"/>
    </location>
</feature>
<keyword evidence="2" id="KW-0378">Hydrolase</keyword>
<dbReference type="EMBL" id="PNQX01000002">
    <property type="protein sequence ID" value="PMQ19711.1"/>
    <property type="molecule type" value="Genomic_DNA"/>
</dbReference>
<dbReference type="GO" id="GO:0006508">
    <property type="term" value="P:proteolysis"/>
    <property type="evidence" value="ECO:0007669"/>
    <property type="project" value="InterPro"/>
</dbReference>
<dbReference type="AlphaFoldDB" id="A0A2N7S0Q2"/>
<accession>A0A2N7S0Q2</accession>
<evidence type="ECO:0000313" key="5">
    <source>
        <dbReference type="Proteomes" id="UP000235739"/>
    </source>
</evidence>
<comment type="similarity">
    <text evidence="1">Belongs to the peptidase S13 family.</text>
</comment>
<evidence type="ECO:0000313" key="4">
    <source>
        <dbReference type="EMBL" id="PMQ19711.1"/>
    </source>
</evidence>
<dbReference type="Gene3D" id="3.40.710.10">
    <property type="entry name" value="DD-peptidase/beta-lactamase superfamily"/>
    <property type="match status" value="2"/>
</dbReference>
<evidence type="ECO:0000256" key="3">
    <source>
        <dbReference type="SAM" id="Phobius"/>
    </source>
</evidence>
<dbReference type="Pfam" id="PF02113">
    <property type="entry name" value="Peptidase_S13"/>
    <property type="match status" value="2"/>
</dbReference>
<protein>
    <submittedName>
        <fullName evidence="4">D-alanyl-D-alanine carboxypeptidase/D-alanyl-D-alanine-endopeptidase</fullName>
    </submittedName>
</protein>
<dbReference type="NCBIfam" id="TIGR00666">
    <property type="entry name" value="PBP4"/>
    <property type="match status" value="1"/>
</dbReference>
<dbReference type="InterPro" id="IPR000667">
    <property type="entry name" value="Peptidase_S13"/>
</dbReference>
<comment type="caution">
    <text evidence="4">The sequence shown here is derived from an EMBL/GenBank/DDBJ whole genome shotgun (WGS) entry which is preliminary data.</text>
</comment>
<dbReference type="PANTHER" id="PTHR30023:SF0">
    <property type="entry name" value="PENICILLIN-SENSITIVE CARBOXYPEPTIDASE A"/>
    <property type="match status" value="1"/>
</dbReference>
<dbReference type="GO" id="GO:0004185">
    <property type="term" value="F:serine-type carboxypeptidase activity"/>
    <property type="evidence" value="ECO:0007669"/>
    <property type="project" value="InterPro"/>
</dbReference>
<keyword evidence="4" id="KW-0645">Protease</keyword>
<sequence length="454" mass="47234">MNTAARRAITLGVAIVAMVAVIVAMLLAPRFFTGEPEASYIPASAQLAEASPVAVQDLDPNAAQPDPAVLTASLDAILADKSDKTSFNAQVVDVATGNVLYDRNSEINGTPASSLKVVTAIAALDALGGDTQLSTSVLLDGGTLVLRGGGDVLLGDRESDPTHPKGYAGLATLAKQAADELDKRGIEEVELWLDDSLFGDARNNPAWDKSLFTSNNIGEVYPIAHYAGRAGESTSTAYQSDAAQQVRKVFAKALAERVKVTEGGRGPYAGGQQITEVKSAPLRDVIKHMLLVSDNYIAETMGRLVALNRQMPAEQAGAAVAAVAQEHGASDLALFDTSGLAAKNKFSPASLTAVLRSAATSKKPELREVVYSLPVAGYNGTLMNRLGGSETLGLVRAKTGSLTGVATLTGMTMTEDGRLLAFSIFANQPNGTLAPHKPTIDSAVTAIRGCGCRV</sequence>
<gene>
    <name evidence="4" type="primary">dacB</name>
    <name evidence="4" type="ORF">CIK84_13795</name>
</gene>
<reference evidence="4 5" key="1">
    <citation type="journal article" date="2017" name="Elife">
        <title>Extensive horizontal gene transfer in cheese-associated bacteria.</title>
        <authorList>
            <person name="Bonham K.S."/>
            <person name="Wolfe B.E."/>
            <person name="Dutton R.J."/>
        </authorList>
    </citation>
    <scope>NUCLEOTIDE SEQUENCE [LARGE SCALE GENOMIC DNA]</scope>
    <source>
        <strain evidence="4 5">JB182</strain>
    </source>
</reference>
<dbReference type="SUPFAM" id="SSF56601">
    <property type="entry name" value="beta-lactamase/transpeptidase-like"/>
    <property type="match status" value="1"/>
</dbReference>
<evidence type="ECO:0000256" key="1">
    <source>
        <dbReference type="ARBA" id="ARBA00006096"/>
    </source>
</evidence>
<keyword evidence="4" id="KW-0121">Carboxypeptidase</keyword>
<keyword evidence="3" id="KW-0472">Membrane</keyword>
<keyword evidence="3" id="KW-1133">Transmembrane helix</keyword>
<proteinExistence type="inferred from homology"/>